<dbReference type="SUPFAM" id="SSF103473">
    <property type="entry name" value="MFS general substrate transporter"/>
    <property type="match status" value="2"/>
</dbReference>
<dbReference type="CDD" id="cd17502">
    <property type="entry name" value="MFS_Azr1_MDR_like"/>
    <property type="match status" value="1"/>
</dbReference>
<evidence type="ECO:0000256" key="3">
    <source>
        <dbReference type="ARBA" id="ARBA00022692"/>
    </source>
</evidence>
<feature type="transmembrane region" description="Helical" evidence="7">
    <location>
        <begin position="162"/>
        <end position="184"/>
    </location>
</feature>
<feature type="transmembrane region" description="Helical" evidence="7">
    <location>
        <begin position="129"/>
        <end position="150"/>
    </location>
</feature>
<comment type="caution">
    <text evidence="9">The sequence shown here is derived from an EMBL/GenBank/DDBJ whole genome shotgun (WGS) entry which is preliminary data.</text>
</comment>
<feature type="region of interest" description="Disordered" evidence="6">
    <location>
        <begin position="1"/>
        <end position="25"/>
    </location>
</feature>
<feature type="transmembrane region" description="Helical" evidence="7">
    <location>
        <begin position="34"/>
        <end position="53"/>
    </location>
</feature>
<sequence length="550" mass="59861">MAASDDQSIEVPSASSTPPTEPVKDGDNEYLDGFKLYVLVACLTFAVFLLMLGESVISTAIPKITTQFHSLDDVGWYGTAYLLTNCALQPLSGKIYNEFDIKRSFLNFFFIFELGSALSGAAISPNMLITGRAVAGMGGSGLLNGAYGIINRIAPREKQPMLLGIIIGLSLLGILSGPLIGGVLTEYASWRWCFYINERKQAPSTETLIQRLRKLDLIGFFFFAPAAMMLIFALEWGGTMYAWNNSRIISLFIGSGLMMIVFVAWEHHMGREAMIPLSIIGRTVIWSSCLYMFFFIGSALTAIYYLPIYFQAVRNVSPAMRGVDLLPSILSTSIFSIVAGGMTEKIGYYTPFAIIGSVLAAVGTGLSSLFDPTTSMGVWIGYQIIMSAGRGLGFQTPIIAVQNHASKEEISIVNALVVFAQYLGGAVFLSLDQIVFSSRLKHYLQIYAPSIDPQLIVNSGALGIREAVPSESRAAVILAYSKSIDRTLYVGAASAAFGLIFAFDMGWSNIIKKAEEEKLANLEEAEKSTKLNSPKESTSEKASEEIPAYF</sequence>
<keyword evidence="10" id="KW-1185">Reference proteome</keyword>
<evidence type="ECO:0000256" key="1">
    <source>
        <dbReference type="ARBA" id="ARBA00004141"/>
    </source>
</evidence>
<accession>A0A4Z1ED76</accession>
<feature type="domain" description="Major facilitator superfamily (MFS) profile" evidence="8">
    <location>
        <begin position="39"/>
        <end position="510"/>
    </location>
</feature>
<feature type="transmembrane region" description="Helical" evidence="7">
    <location>
        <begin position="248"/>
        <end position="265"/>
    </location>
</feature>
<dbReference type="InterPro" id="IPR011701">
    <property type="entry name" value="MFS"/>
</dbReference>
<dbReference type="PROSITE" id="PS50850">
    <property type="entry name" value="MFS"/>
    <property type="match status" value="1"/>
</dbReference>
<evidence type="ECO:0000256" key="6">
    <source>
        <dbReference type="SAM" id="MobiDB-lite"/>
    </source>
</evidence>
<keyword evidence="5 7" id="KW-0472">Membrane</keyword>
<dbReference type="PANTHER" id="PTHR23501">
    <property type="entry name" value="MAJOR FACILITATOR SUPERFAMILY"/>
    <property type="match status" value="1"/>
</dbReference>
<evidence type="ECO:0000256" key="5">
    <source>
        <dbReference type="ARBA" id="ARBA00023136"/>
    </source>
</evidence>
<dbReference type="PANTHER" id="PTHR23501:SF193">
    <property type="entry name" value="MULTIDRUG TRANSPORTER, PUTATIVE (AFU_ORTHOLOGUE AFUA_8G00940)-RELATED"/>
    <property type="match status" value="1"/>
</dbReference>
<name>A0A4Z1ED76_9HELO</name>
<feature type="transmembrane region" description="Helical" evidence="7">
    <location>
        <begin position="217"/>
        <end position="236"/>
    </location>
</feature>
<dbReference type="Gene3D" id="1.20.1250.20">
    <property type="entry name" value="MFS general substrate transporter like domains"/>
    <property type="match status" value="2"/>
</dbReference>
<keyword evidence="3 7" id="KW-0812">Transmembrane</keyword>
<dbReference type="FunFam" id="1.20.1250.20:FF:000196">
    <property type="entry name" value="MFS toxin efflux pump (AflT)"/>
    <property type="match status" value="1"/>
</dbReference>
<feature type="region of interest" description="Disordered" evidence="6">
    <location>
        <begin position="524"/>
        <end position="550"/>
    </location>
</feature>
<feature type="transmembrane region" description="Helical" evidence="7">
    <location>
        <begin position="488"/>
        <end position="507"/>
    </location>
</feature>
<dbReference type="GO" id="GO:0022857">
    <property type="term" value="F:transmembrane transporter activity"/>
    <property type="evidence" value="ECO:0007669"/>
    <property type="project" value="InterPro"/>
</dbReference>
<organism evidence="9 10">
    <name type="scientific">Botrytis tulipae</name>
    <dbReference type="NCBI Taxonomy" id="87230"/>
    <lineage>
        <taxon>Eukaryota</taxon>
        <taxon>Fungi</taxon>
        <taxon>Dikarya</taxon>
        <taxon>Ascomycota</taxon>
        <taxon>Pezizomycotina</taxon>
        <taxon>Leotiomycetes</taxon>
        <taxon>Helotiales</taxon>
        <taxon>Sclerotiniaceae</taxon>
        <taxon>Botrytis</taxon>
    </lineage>
</organism>
<proteinExistence type="inferred from homology"/>
<evidence type="ECO:0000313" key="9">
    <source>
        <dbReference type="EMBL" id="TGO10236.1"/>
    </source>
</evidence>
<dbReference type="Proteomes" id="UP000297777">
    <property type="component" value="Unassembled WGS sequence"/>
</dbReference>
<keyword evidence="4 7" id="KW-1133">Transmembrane helix</keyword>
<evidence type="ECO:0000256" key="2">
    <source>
        <dbReference type="ARBA" id="ARBA00007520"/>
    </source>
</evidence>
<feature type="transmembrane region" description="Helical" evidence="7">
    <location>
        <begin position="412"/>
        <end position="431"/>
    </location>
</feature>
<evidence type="ECO:0000256" key="4">
    <source>
        <dbReference type="ARBA" id="ARBA00022989"/>
    </source>
</evidence>
<evidence type="ECO:0000259" key="8">
    <source>
        <dbReference type="PROSITE" id="PS50850"/>
    </source>
</evidence>
<dbReference type="GO" id="GO:0005886">
    <property type="term" value="C:plasma membrane"/>
    <property type="evidence" value="ECO:0007669"/>
    <property type="project" value="TreeGrafter"/>
</dbReference>
<feature type="transmembrane region" description="Helical" evidence="7">
    <location>
        <begin position="104"/>
        <end position="123"/>
    </location>
</feature>
<dbReference type="Pfam" id="PF07690">
    <property type="entry name" value="MFS_1"/>
    <property type="match status" value="1"/>
</dbReference>
<protein>
    <recommendedName>
        <fullName evidence="8">Major facilitator superfamily (MFS) profile domain-containing protein</fullName>
    </recommendedName>
</protein>
<comment type="similarity">
    <text evidence="2">Belongs to the major facilitator superfamily. TCR/Tet family.</text>
</comment>
<gene>
    <name evidence="9" type="ORF">BTUL_0140g00030</name>
</gene>
<feature type="transmembrane region" description="Helical" evidence="7">
    <location>
        <begin position="348"/>
        <end position="370"/>
    </location>
</feature>
<evidence type="ECO:0000256" key="7">
    <source>
        <dbReference type="SAM" id="Phobius"/>
    </source>
</evidence>
<dbReference type="InterPro" id="IPR036259">
    <property type="entry name" value="MFS_trans_sf"/>
</dbReference>
<dbReference type="AlphaFoldDB" id="A0A4Z1ED76"/>
<reference evidence="9 10" key="1">
    <citation type="submission" date="2017-12" db="EMBL/GenBank/DDBJ databases">
        <title>Comparative genomics of Botrytis spp.</title>
        <authorList>
            <person name="Valero-Jimenez C.A."/>
            <person name="Tapia P."/>
            <person name="Veloso J."/>
            <person name="Silva-Moreno E."/>
            <person name="Staats M."/>
            <person name="Valdes J.H."/>
            <person name="Van Kan J.A.L."/>
        </authorList>
    </citation>
    <scope>NUCLEOTIDE SEQUENCE [LARGE SCALE GENOMIC DNA]</scope>
    <source>
        <strain evidence="9 10">Bt9001</strain>
    </source>
</reference>
<dbReference type="OrthoDB" id="10021397at2759"/>
<comment type="subcellular location">
    <subcellularLocation>
        <location evidence="1">Membrane</location>
        <topology evidence="1">Multi-pass membrane protein</topology>
    </subcellularLocation>
</comment>
<dbReference type="EMBL" id="PQXH01000140">
    <property type="protein sequence ID" value="TGO10236.1"/>
    <property type="molecule type" value="Genomic_DNA"/>
</dbReference>
<evidence type="ECO:0000313" key="10">
    <source>
        <dbReference type="Proteomes" id="UP000297777"/>
    </source>
</evidence>
<dbReference type="InterPro" id="IPR020846">
    <property type="entry name" value="MFS_dom"/>
</dbReference>
<feature type="transmembrane region" description="Helical" evidence="7">
    <location>
        <begin position="285"/>
        <end position="310"/>
    </location>
</feature>